<dbReference type="Proteomes" id="UP001549257">
    <property type="component" value="Unassembled WGS sequence"/>
</dbReference>
<dbReference type="RefSeq" id="WP_354025042.1">
    <property type="nucleotide sequence ID" value="NZ_JBEPSJ010000002.1"/>
</dbReference>
<sequence>MSDAPELADGTYEYHEKTYRVEEEEPERWFVYDGERHLGDIEHTADPAGRDAPLYVCHAVEGADRAETEPMVGWRVALEYLIDHSR</sequence>
<dbReference type="EMBL" id="JBEPSJ010000002">
    <property type="protein sequence ID" value="MET4582888.1"/>
    <property type="molecule type" value="Genomic_DNA"/>
</dbReference>
<name>A0ABV2QPU0_9MICO</name>
<reference evidence="1 2" key="1">
    <citation type="submission" date="2024-06" db="EMBL/GenBank/DDBJ databases">
        <title>Sorghum-associated microbial communities from plants grown in Nebraska, USA.</title>
        <authorList>
            <person name="Schachtman D."/>
        </authorList>
    </citation>
    <scope>NUCLEOTIDE SEQUENCE [LARGE SCALE GENOMIC DNA]</scope>
    <source>
        <strain evidence="1 2">2857</strain>
    </source>
</reference>
<accession>A0ABV2QPU0</accession>
<proteinExistence type="predicted"/>
<evidence type="ECO:0000313" key="2">
    <source>
        <dbReference type="Proteomes" id="UP001549257"/>
    </source>
</evidence>
<evidence type="ECO:0000313" key="1">
    <source>
        <dbReference type="EMBL" id="MET4582888.1"/>
    </source>
</evidence>
<gene>
    <name evidence="1" type="ORF">ABIE21_002398</name>
</gene>
<keyword evidence="2" id="KW-1185">Reference proteome</keyword>
<comment type="caution">
    <text evidence="1">The sequence shown here is derived from an EMBL/GenBank/DDBJ whole genome shotgun (WGS) entry which is preliminary data.</text>
</comment>
<protein>
    <submittedName>
        <fullName evidence="1">Uncharacterized protein</fullName>
    </submittedName>
</protein>
<organism evidence="1 2">
    <name type="scientific">Conyzicola nivalis</name>
    <dbReference type="NCBI Taxonomy" id="1477021"/>
    <lineage>
        <taxon>Bacteria</taxon>
        <taxon>Bacillati</taxon>
        <taxon>Actinomycetota</taxon>
        <taxon>Actinomycetes</taxon>
        <taxon>Micrococcales</taxon>
        <taxon>Microbacteriaceae</taxon>
        <taxon>Conyzicola</taxon>
    </lineage>
</organism>